<feature type="domain" description="Solute-binding protein family 3/N-terminal" evidence="3">
    <location>
        <begin position="22"/>
        <end position="252"/>
    </location>
</feature>
<dbReference type="PANTHER" id="PTHR35936:SF25">
    <property type="entry name" value="ABC TRANSPORTER SUBSTRATE-BINDING PROTEIN"/>
    <property type="match status" value="1"/>
</dbReference>
<protein>
    <submittedName>
        <fullName evidence="4">ABC transporter substrate-binding protein</fullName>
    </submittedName>
</protein>
<dbReference type="InterPro" id="IPR001638">
    <property type="entry name" value="Solute-binding_3/MltF_N"/>
</dbReference>
<evidence type="ECO:0000313" key="5">
    <source>
        <dbReference type="Proteomes" id="UP001156870"/>
    </source>
</evidence>
<accession>A0AA37WQH9</accession>
<dbReference type="PANTHER" id="PTHR35936">
    <property type="entry name" value="MEMBRANE-BOUND LYTIC MUREIN TRANSGLYCOSYLASE F"/>
    <property type="match status" value="1"/>
</dbReference>
<evidence type="ECO:0000259" key="3">
    <source>
        <dbReference type="Pfam" id="PF00497"/>
    </source>
</evidence>
<organism evidence="4 5">
    <name type="scientific">Marinibactrum halimedae</name>
    <dbReference type="NCBI Taxonomy" id="1444977"/>
    <lineage>
        <taxon>Bacteria</taxon>
        <taxon>Pseudomonadati</taxon>
        <taxon>Pseudomonadota</taxon>
        <taxon>Gammaproteobacteria</taxon>
        <taxon>Cellvibrionales</taxon>
        <taxon>Cellvibrionaceae</taxon>
        <taxon>Marinibactrum</taxon>
    </lineage>
</organism>
<evidence type="ECO:0000256" key="1">
    <source>
        <dbReference type="ARBA" id="ARBA00010333"/>
    </source>
</evidence>
<dbReference type="SUPFAM" id="SSF53850">
    <property type="entry name" value="Periplasmic binding protein-like II"/>
    <property type="match status" value="1"/>
</dbReference>
<evidence type="ECO:0000313" key="4">
    <source>
        <dbReference type="EMBL" id="GLS27322.1"/>
    </source>
</evidence>
<sequence>MCLPQISSSAQVNKEESDVILISTGEYPPLSSKFSYHQGYLNDVIRESFAYSGVQVKFVFSPWMEALEAVKENTTHATSFWTMGQDYSQYFVSFWPMREEYRGFFVQSEATISEEYAFFYYGEKPPIDNWRTLSDLSGLVIGVAKGFTYSEAFWSAVQDETLIIQYVNRDMQNIKKLIAGRVDLLIINKAFGEYLVERHFPEYQDKLHYLPKPLAKIPGHMLFSKSNSQSLRYKALFEKGFAQLKKSGRLKVMQVGLFEGLYDVADKNGVP</sequence>
<dbReference type="Pfam" id="PF00497">
    <property type="entry name" value="SBP_bac_3"/>
    <property type="match status" value="1"/>
</dbReference>
<evidence type="ECO:0000256" key="2">
    <source>
        <dbReference type="ARBA" id="ARBA00022729"/>
    </source>
</evidence>
<dbReference type="Proteomes" id="UP001156870">
    <property type="component" value="Unassembled WGS sequence"/>
</dbReference>
<dbReference type="EMBL" id="BSPD01000073">
    <property type="protein sequence ID" value="GLS27322.1"/>
    <property type="molecule type" value="Genomic_DNA"/>
</dbReference>
<comment type="similarity">
    <text evidence="1">Belongs to the bacterial solute-binding protein 3 family.</text>
</comment>
<proteinExistence type="inferred from homology"/>
<keyword evidence="2" id="KW-0732">Signal</keyword>
<dbReference type="AlphaFoldDB" id="A0AA37WQH9"/>
<comment type="caution">
    <text evidence="4">The sequence shown here is derived from an EMBL/GenBank/DDBJ whole genome shotgun (WGS) entry which is preliminary data.</text>
</comment>
<dbReference type="Gene3D" id="3.40.190.10">
    <property type="entry name" value="Periplasmic binding protein-like II"/>
    <property type="match status" value="2"/>
</dbReference>
<gene>
    <name evidence="4" type="ORF">GCM10007877_30410</name>
</gene>
<keyword evidence="5" id="KW-1185">Reference proteome</keyword>
<name>A0AA37WQH9_9GAMM</name>
<reference evidence="4 5" key="1">
    <citation type="journal article" date="2014" name="Int. J. Syst. Evol. Microbiol.">
        <title>Complete genome sequence of Corynebacterium casei LMG S-19264T (=DSM 44701T), isolated from a smear-ripened cheese.</title>
        <authorList>
            <consortium name="US DOE Joint Genome Institute (JGI-PGF)"/>
            <person name="Walter F."/>
            <person name="Albersmeier A."/>
            <person name="Kalinowski J."/>
            <person name="Ruckert C."/>
        </authorList>
    </citation>
    <scope>NUCLEOTIDE SEQUENCE [LARGE SCALE GENOMIC DNA]</scope>
    <source>
        <strain evidence="4 5">NBRC 110095</strain>
    </source>
</reference>